<comment type="caution">
    <text evidence="1">The sequence shown here is derived from an EMBL/GenBank/DDBJ whole genome shotgun (WGS) entry which is preliminary data.</text>
</comment>
<name>A0ACC3TME4_9ASCO</name>
<evidence type="ECO:0000313" key="2">
    <source>
        <dbReference type="Proteomes" id="UP001489719"/>
    </source>
</evidence>
<protein>
    <submittedName>
        <fullName evidence="1">Aldehyde dehydrogenase</fullName>
    </submittedName>
</protein>
<dbReference type="EMBL" id="MU970082">
    <property type="protein sequence ID" value="KAK9322165.1"/>
    <property type="molecule type" value="Genomic_DNA"/>
</dbReference>
<reference evidence="2" key="1">
    <citation type="journal article" date="2024" name="Front. Bioeng. Biotechnol.">
        <title>Genome-scale model development and genomic sequencing of the oleaginous clade Lipomyces.</title>
        <authorList>
            <person name="Czajka J.J."/>
            <person name="Han Y."/>
            <person name="Kim J."/>
            <person name="Mondo S.J."/>
            <person name="Hofstad B.A."/>
            <person name="Robles A."/>
            <person name="Haridas S."/>
            <person name="Riley R."/>
            <person name="LaButti K."/>
            <person name="Pangilinan J."/>
            <person name="Andreopoulos W."/>
            <person name="Lipzen A."/>
            <person name="Yan J."/>
            <person name="Wang M."/>
            <person name="Ng V."/>
            <person name="Grigoriev I.V."/>
            <person name="Spatafora J.W."/>
            <person name="Magnuson J.K."/>
            <person name="Baker S.E."/>
            <person name="Pomraning K.R."/>
        </authorList>
    </citation>
    <scope>NUCLEOTIDE SEQUENCE [LARGE SCALE GENOMIC DNA]</scope>
    <source>
        <strain evidence="2">CBS 10300</strain>
    </source>
</reference>
<sequence>MTPSKRIIPLLINGKKIVSKDSLHIPVYSTARHPTTSEREVVHFAQGATVEQAVEAAITSAAAFNKWRRVSPLQRRELLLETANILRKRREDGIEIQMLECSPDRNFAAKMYDDAILHVTEWAGLVTSIRGTVPVSETNDVLPIVFREPVGPVFGIAPWNAAPVLSMRSLGMPIAAGCTSVFKTSELSPASHFSIVEAFIDAGLPAGVLNVLHVRPQDAPKIVRVLIERPEIRKVNFTGSTRTGREIAIAAAENLKPVLLEMGGKSASVILKDADLENAAKHTVVGAWLNQGQICMSTERVLVSSDIFHKFLEHLKYAAAQLHPHFGQFPQVTPDYADKIHDMISEALEHGARLVYGSHERPNDAQLSPTILAGVSRQSKIYAEESFGPTIIVIPIASDAEAINIVNESDYGLSASIWTKDVVKGIRLARDIESGAVHINGMTVHDQSTLPHGGVKDSGNGRFGAEWGLNEFTITKTVTVSGFAEH</sequence>
<proteinExistence type="predicted"/>
<evidence type="ECO:0000313" key="1">
    <source>
        <dbReference type="EMBL" id="KAK9322165.1"/>
    </source>
</evidence>
<gene>
    <name evidence="1" type="ORF">V1517DRAFT_324219</name>
</gene>
<organism evidence="1 2">
    <name type="scientific">Lipomyces orientalis</name>
    <dbReference type="NCBI Taxonomy" id="1233043"/>
    <lineage>
        <taxon>Eukaryota</taxon>
        <taxon>Fungi</taxon>
        <taxon>Dikarya</taxon>
        <taxon>Ascomycota</taxon>
        <taxon>Saccharomycotina</taxon>
        <taxon>Lipomycetes</taxon>
        <taxon>Lipomycetales</taxon>
        <taxon>Lipomycetaceae</taxon>
        <taxon>Lipomyces</taxon>
    </lineage>
</organism>
<dbReference type="Proteomes" id="UP001489719">
    <property type="component" value="Unassembled WGS sequence"/>
</dbReference>
<accession>A0ACC3TME4</accession>
<keyword evidence="2" id="KW-1185">Reference proteome</keyword>